<keyword evidence="2" id="KW-0808">Transferase</keyword>
<dbReference type="Pfam" id="PF01636">
    <property type="entry name" value="APH"/>
    <property type="match status" value="1"/>
</dbReference>
<organism evidence="2 3">
    <name type="scientific">Shewanella hanedai</name>
    <name type="common">Alteromonas hanedai</name>
    <dbReference type="NCBI Taxonomy" id="25"/>
    <lineage>
        <taxon>Bacteria</taxon>
        <taxon>Pseudomonadati</taxon>
        <taxon>Pseudomonadota</taxon>
        <taxon>Gammaproteobacteria</taxon>
        <taxon>Alteromonadales</taxon>
        <taxon>Shewanellaceae</taxon>
        <taxon>Shewanella</taxon>
    </lineage>
</organism>
<dbReference type="InterPro" id="IPR052077">
    <property type="entry name" value="CcrZ_PhaseVar_Mediator"/>
</dbReference>
<dbReference type="PANTHER" id="PTHR40086:SF1">
    <property type="entry name" value="CELL CYCLE REGULATOR CCRZ"/>
    <property type="match status" value="1"/>
</dbReference>
<feature type="domain" description="Aminoglycoside phosphotransferase" evidence="1">
    <location>
        <begin position="32"/>
        <end position="276"/>
    </location>
</feature>
<dbReference type="InterPro" id="IPR002575">
    <property type="entry name" value="Aminoglycoside_PTrfase"/>
</dbReference>
<dbReference type="EMBL" id="VKGK01000013">
    <property type="protein sequence ID" value="TRY14125.1"/>
    <property type="molecule type" value="Genomic_DNA"/>
</dbReference>
<gene>
    <name evidence="2" type="ORF">FN961_12400</name>
</gene>
<evidence type="ECO:0000259" key="1">
    <source>
        <dbReference type="Pfam" id="PF01636"/>
    </source>
</evidence>
<dbReference type="Proteomes" id="UP000318126">
    <property type="component" value="Unassembled WGS sequence"/>
</dbReference>
<sequence>MNLAEQLLTTLPLVVIDDLKRLGITLSPDSELSVLSHGLSNQNYLIHDSDKKWVLRSNSLASNGLCDRQSEVTNWRLAAKESLAPALCYVSSDHAYFLSEYIEEEASWQWGELLSEQSTQPHIQGPSVWPNAEEKLLVLLLGLSKLTVPDNIISVSSQWQRYLGQLRDIHAGCLTEKSQDLRDQWFAHFHQLLGLETEISQWIEELNACDLGSQYSHRDLNPRNLLYKDNQLFCIDFEYACGSHPLFDLAAVLSSHGLSTKQKEALIHAYLLGHPKLTSNAKSALSAAINIYWVFAACWSLLMAAGGSPALDENSSVTDMNLNPHKDQEYLNYFQSFLSSIG</sequence>
<evidence type="ECO:0000313" key="2">
    <source>
        <dbReference type="EMBL" id="TRY14125.1"/>
    </source>
</evidence>
<dbReference type="Gene3D" id="3.30.200.20">
    <property type="entry name" value="Phosphorylase Kinase, domain 1"/>
    <property type="match status" value="1"/>
</dbReference>
<proteinExistence type="predicted"/>
<dbReference type="SUPFAM" id="SSF56112">
    <property type="entry name" value="Protein kinase-like (PK-like)"/>
    <property type="match status" value="1"/>
</dbReference>
<comment type="caution">
    <text evidence="2">The sequence shown here is derived from an EMBL/GenBank/DDBJ whole genome shotgun (WGS) entry which is preliminary data.</text>
</comment>
<dbReference type="PANTHER" id="PTHR40086">
    <property type="entry name" value="PHOSPHOTRANSFERASE YTMP-RELATED"/>
    <property type="match status" value="1"/>
</dbReference>
<reference evidence="3" key="1">
    <citation type="submission" date="2019-07" db="EMBL/GenBank/DDBJ databases">
        <title>Shewanella sp. YLB-08 draft genomic sequence.</title>
        <authorList>
            <person name="Yu L."/>
        </authorList>
    </citation>
    <scope>NUCLEOTIDE SEQUENCE [LARGE SCALE GENOMIC DNA]</scope>
    <source>
        <strain evidence="3">JCM 20706</strain>
    </source>
</reference>
<dbReference type="Gene3D" id="3.90.1200.10">
    <property type="match status" value="1"/>
</dbReference>
<keyword evidence="3" id="KW-1185">Reference proteome</keyword>
<name>A0A553JNU4_SHEHA</name>
<dbReference type="GO" id="GO:0016740">
    <property type="term" value="F:transferase activity"/>
    <property type="evidence" value="ECO:0007669"/>
    <property type="project" value="UniProtKB-KW"/>
</dbReference>
<dbReference type="AlphaFoldDB" id="A0A553JNU4"/>
<protein>
    <submittedName>
        <fullName evidence="2">Phosphotransferase</fullName>
    </submittedName>
</protein>
<dbReference type="InterPro" id="IPR011009">
    <property type="entry name" value="Kinase-like_dom_sf"/>
</dbReference>
<accession>A0A553JNU4</accession>
<dbReference type="OrthoDB" id="179763at2"/>
<dbReference type="RefSeq" id="WP_144040489.1">
    <property type="nucleotide sequence ID" value="NZ_BMPL01000013.1"/>
</dbReference>
<evidence type="ECO:0000313" key="3">
    <source>
        <dbReference type="Proteomes" id="UP000318126"/>
    </source>
</evidence>